<keyword evidence="11" id="KW-0539">Nucleus</keyword>
<evidence type="ECO:0000256" key="7">
    <source>
        <dbReference type="ARBA" id="ARBA00023002"/>
    </source>
</evidence>
<dbReference type="SUPFAM" id="SSF51197">
    <property type="entry name" value="Clavaminate synthase-like"/>
    <property type="match status" value="1"/>
</dbReference>
<evidence type="ECO:0000256" key="5">
    <source>
        <dbReference type="ARBA" id="ARBA00022771"/>
    </source>
</evidence>
<dbReference type="InterPro" id="IPR003347">
    <property type="entry name" value="JmjC_dom"/>
</dbReference>
<keyword evidence="4" id="KW-0479">Metal-binding</keyword>
<dbReference type="PANTHER" id="PTHR12549">
    <property type="entry name" value="JMJC DOMAIN-CONTAINING HISTONE DEMETHYLATION PROTEIN"/>
    <property type="match status" value="1"/>
</dbReference>
<reference evidence="17" key="1">
    <citation type="submission" date="2022-07" db="EMBL/GenBank/DDBJ databases">
        <authorList>
            <person name="Macas J."/>
            <person name="Novak P."/>
            <person name="Neumann P."/>
        </authorList>
    </citation>
    <scope>NUCLEOTIDE SEQUENCE</scope>
</reference>
<dbReference type="PANTHER" id="PTHR12549:SF37">
    <property type="entry name" value="LYSINE-SPECIFIC DEMETHYLASE JMJ26"/>
    <property type="match status" value="1"/>
</dbReference>
<keyword evidence="5 13" id="KW-0863">Zinc-finger</keyword>
<comment type="function">
    <text evidence="12">May function as histone H3 lysine demethylase and be involved in regulation of gene expression.</text>
</comment>
<keyword evidence="7" id="KW-0560">Oxidoreductase</keyword>
<dbReference type="GO" id="GO:0000118">
    <property type="term" value="C:histone deacetylase complex"/>
    <property type="evidence" value="ECO:0007669"/>
    <property type="project" value="TreeGrafter"/>
</dbReference>
<comment type="caution">
    <text evidence="17">The sequence shown here is derived from an EMBL/GenBank/DDBJ whole genome shotgun (WGS) entry which is preliminary data.</text>
</comment>
<dbReference type="GO" id="GO:0031490">
    <property type="term" value="F:chromatin DNA binding"/>
    <property type="evidence" value="ECO:0007669"/>
    <property type="project" value="TreeGrafter"/>
</dbReference>
<evidence type="ECO:0000256" key="13">
    <source>
        <dbReference type="PROSITE-ProRule" id="PRU00175"/>
    </source>
</evidence>
<evidence type="ECO:0000256" key="4">
    <source>
        <dbReference type="ARBA" id="ARBA00022723"/>
    </source>
</evidence>
<evidence type="ECO:0000256" key="6">
    <source>
        <dbReference type="ARBA" id="ARBA00022833"/>
    </source>
</evidence>
<dbReference type="GO" id="GO:0016491">
    <property type="term" value="F:oxidoreductase activity"/>
    <property type="evidence" value="ECO:0007669"/>
    <property type="project" value="UniProtKB-KW"/>
</dbReference>
<keyword evidence="8" id="KW-0408">Iron</keyword>
<keyword evidence="18" id="KW-1185">Reference proteome</keyword>
<evidence type="ECO:0000313" key="17">
    <source>
        <dbReference type="EMBL" id="CAH9059238.1"/>
    </source>
</evidence>
<dbReference type="PROSITE" id="PS51184">
    <property type="entry name" value="JMJC"/>
    <property type="match status" value="1"/>
</dbReference>
<dbReference type="GO" id="GO:0006357">
    <property type="term" value="P:regulation of transcription by RNA polymerase II"/>
    <property type="evidence" value="ECO:0007669"/>
    <property type="project" value="TreeGrafter"/>
</dbReference>
<comment type="similarity">
    <text evidence="3">Belongs to the JARID1 histone demethylase family.</text>
</comment>
<dbReference type="SMART" id="SM00558">
    <property type="entry name" value="JmjC"/>
    <property type="match status" value="1"/>
</dbReference>
<dbReference type="EMBL" id="CAMAPE010000004">
    <property type="protein sequence ID" value="CAH9059238.1"/>
    <property type="molecule type" value="Genomic_DNA"/>
</dbReference>
<evidence type="ECO:0000256" key="14">
    <source>
        <dbReference type="SAM" id="MobiDB-lite"/>
    </source>
</evidence>
<feature type="domain" description="RING-type" evidence="15">
    <location>
        <begin position="325"/>
        <end position="372"/>
    </location>
</feature>
<dbReference type="Gene3D" id="2.60.120.650">
    <property type="entry name" value="Cupin"/>
    <property type="match status" value="1"/>
</dbReference>
<evidence type="ECO:0000259" key="15">
    <source>
        <dbReference type="PROSITE" id="PS50089"/>
    </source>
</evidence>
<dbReference type="InterPro" id="IPR001841">
    <property type="entry name" value="Znf_RING"/>
</dbReference>
<dbReference type="InterPro" id="IPR045109">
    <property type="entry name" value="LSDs-like"/>
</dbReference>
<feature type="compositionally biased region" description="Polar residues" evidence="14">
    <location>
        <begin position="95"/>
        <end position="118"/>
    </location>
</feature>
<dbReference type="GO" id="GO:0032454">
    <property type="term" value="F:histone H3K9 demethylase activity"/>
    <property type="evidence" value="ECO:0007669"/>
    <property type="project" value="InterPro"/>
</dbReference>
<dbReference type="FunFam" id="2.60.120.650:FF:000026">
    <property type="entry name" value="Transcription factor jumonji domain-containing protein"/>
    <property type="match status" value="1"/>
</dbReference>
<evidence type="ECO:0000256" key="12">
    <source>
        <dbReference type="ARBA" id="ARBA00060112"/>
    </source>
</evidence>
<gene>
    <name evidence="17" type="ORF">CEURO_LOCUS1384</name>
</gene>
<dbReference type="PROSITE" id="PS50089">
    <property type="entry name" value="ZF_RING_2"/>
    <property type="match status" value="1"/>
</dbReference>
<feature type="compositionally biased region" description="Low complexity" evidence="14">
    <location>
        <begin position="60"/>
        <end position="72"/>
    </location>
</feature>
<name>A0A9P1DYC6_CUSEU</name>
<keyword evidence="6" id="KW-0862">Zinc</keyword>
<sequence length="1023" mass="117659">MEVSGISKNIRKGWIDPDSKEDDYEPNVVRATHRRSRGSIKKLVNITTVMNKCEGSFCRSASSSPSIHSDPSYYEEQSEEEEEEEEEVEQAYNPECSSRNKQTVLSRNNNNQAHNKISSQKHEFSPCKKQLRRKPAEKRIRYEEQKELGNGTKSDAQLHQKRSTLKRKRKFMMDEAEDGSEEEWGRIKTPRPSFVIERTQKTHEFESSPTNRRSLKRAAASYRKYNLDHDFYVGEWDDEDDDVDYDEDLAPITKTTQVSNSGLQHEVVAIERDDSNVYDTRKKKDSRKFSSSSSSSSSSLSCLTVSKRDKKIDHQARRVVPSAMCHQCQRRDRRVVIACSNCKQNLYCIRCIKQWYPDLAEEEIAEICPFCRGNCNCNNCLHLSGFIRTSRRSLSGAEKIQHLYYLVDKLLPFLVQILREQGLEIEIESLIQGVHPSLIEVKQSTFYKDERVYCNQCSTSIVDLHRCCPGCSYELCLRCCDEIRNGKFPGCPVKEIVKYKDKGYEYMHGGEPQPEATNDVEKSVLDNYNETPMTEWAVKGDRNISCAPKEMGGCGSGILELKRLLPTDWIFNLEAKAKSALSKCRRHVLQTTAINKTNPEKLRRAADRAGSNDNYLYCPTGRDAMHEEELHQFRSHWGRGEPVIVTGVLEQTVGLSWEPMVMWRALCENRNPKSISSIMSEVKAIDCLAGCEVQINTRKFFQGYTDGRRYENFWPEMLKLKDWPPSDKFEDLLPRHCDEFISALPFQEYTDPRAGILNLGVKLPPGFIKPDLGPKTYIAYGVADELGRGDSVTKLHCDVSDAINILTHTTEVPSSHEQRSAIQKLKERHKAQDEREGLVKSDYISCSDECRRSSSSSPFQIEEPRDVGGSALWDIFRREDVPKLNEYLVKHSKEFRHTYCNSVEKVFHPIHDQSFYLTSEHKRKLKEEYGIEAWTFEQRLGEAIVIPAGCPHQVRNLKSCTKVAADFISPENIKECMRLTEEFRKLPNNHKSREDKLEIKKMVLHAINQAVQDLECLTSVEEI</sequence>
<evidence type="ECO:0000259" key="16">
    <source>
        <dbReference type="PROSITE" id="PS51184"/>
    </source>
</evidence>
<evidence type="ECO:0000256" key="1">
    <source>
        <dbReference type="ARBA" id="ARBA00001954"/>
    </source>
</evidence>
<evidence type="ECO:0000256" key="3">
    <source>
        <dbReference type="ARBA" id="ARBA00006801"/>
    </source>
</evidence>
<evidence type="ECO:0000256" key="9">
    <source>
        <dbReference type="ARBA" id="ARBA00023015"/>
    </source>
</evidence>
<proteinExistence type="inferred from homology"/>
<keyword evidence="10" id="KW-0804">Transcription</keyword>
<evidence type="ECO:0000256" key="10">
    <source>
        <dbReference type="ARBA" id="ARBA00023163"/>
    </source>
</evidence>
<dbReference type="GO" id="GO:0008270">
    <property type="term" value="F:zinc ion binding"/>
    <property type="evidence" value="ECO:0007669"/>
    <property type="project" value="UniProtKB-KW"/>
</dbReference>
<feature type="region of interest" description="Disordered" evidence="14">
    <location>
        <begin position="280"/>
        <end position="300"/>
    </location>
</feature>
<dbReference type="AlphaFoldDB" id="A0A9P1DYC6"/>
<evidence type="ECO:0000256" key="2">
    <source>
        <dbReference type="ARBA" id="ARBA00004123"/>
    </source>
</evidence>
<dbReference type="InterPro" id="IPR018866">
    <property type="entry name" value="Znf-4CXXC_R1"/>
</dbReference>
<comment type="subcellular location">
    <subcellularLocation>
        <location evidence="2">Nucleus</location>
    </subcellularLocation>
</comment>
<evidence type="ECO:0000256" key="11">
    <source>
        <dbReference type="ARBA" id="ARBA00023242"/>
    </source>
</evidence>
<protein>
    <submittedName>
        <fullName evidence="17">Uncharacterized protein</fullName>
    </submittedName>
</protein>
<feature type="region of interest" description="Disordered" evidence="14">
    <location>
        <begin position="1"/>
        <end position="35"/>
    </location>
</feature>
<keyword evidence="9" id="KW-0805">Transcription regulation</keyword>
<accession>A0A9P1DYC6</accession>
<feature type="region of interest" description="Disordered" evidence="14">
    <location>
        <begin position="57"/>
        <end position="188"/>
    </location>
</feature>
<evidence type="ECO:0000256" key="8">
    <source>
        <dbReference type="ARBA" id="ARBA00023004"/>
    </source>
</evidence>
<feature type="compositionally biased region" description="Low complexity" evidence="14">
    <location>
        <begin position="290"/>
        <end position="300"/>
    </location>
</feature>
<feature type="compositionally biased region" description="Acidic residues" evidence="14">
    <location>
        <begin position="76"/>
        <end position="89"/>
    </location>
</feature>
<dbReference type="GO" id="GO:0003712">
    <property type="term" value="F:transcription coregulator activity"/>
    <property type="evidence" value="ECO:0007669"/>
    <property type="project" value="TreeGrafter"/>
</dbReference>
<dbReference type="GO" id="GO:0000785">
    <property type="term" value="C:chromatin"/>
    <property type="evidence" value="ECO:0007669"/>
    <property type="project" value="TreeGrafter"/>
</dbReference>
<organism evidence="17 18">
    <name type="scientific">Cuscuta europaea</name>
    <name type="common">European dodder</name>
    <dbReference type="NCBI Taxonomy" id="41803"/>
    <lineage>
        <taxon>Eukaryota</taxon>
        <taxon>Viridiplantae</taxon>
        <taxon>Streptophyta</taxon>
        <taxon>Embryophyta</taxon>
        <taxon>Tracheophyta</taxon>
        <taxon>Spermatophyta</taxon>
        <taxon>Magnoliopsida</taxon>
        <taxon>eudicotyledons</taxon>
        <taxon>Gunneridae</taxon>
        <taxon>Pentapetalae</taxon>
        <taxon>asterids</taxon>
        <taxon>lamiids</taxon>
        <taxon>Solanales</taxon>
        <taxon>Convolvulaceae</taxon>
        <taxon>Cuscuteae</taxon>
        <taxon>Cuscuta</taxon>
        <taxon>Cuscuta subgen. Cuscuta</taxon>
    </lineage>
</organism>
<dbReference type="Pfam" id="PF10497">
    <property type="entry name" value="zf-4CXXC_R1"/>
    <property type="match status" value="1"/>
</dbReference>
<feature type="domain" description="JmjC" evidence="16">
    <location>
        <begin position="752"/>
        <end position="984"/>
    </location>
</feature>
<feature type="compositionally biased region" description="Basic and acidic residues" evidence="14">
    <location>
        <begin position="137"/>
        <end position="147"/>
    </location>
</feature>
<evidence type="ECO:0000313" key="18">
    <source>
        <dbReference type="Proteomes" id="UP001152484"/>
    </source>
</evidence>
<dbReference type="OrthoDB" id="1667110at2759"/>
<comment type="cofactor">
    <cofactor evidence="1">
        <name>Fe(2+)</name>
        <dbReference type="ChEBI" id="CHEBI:29033"/>
    </cofactor>
</comment>
<dbReference type="Proteomes" id="UP001152484">
    <property type="component" value="Unassembled WGS sequence"/>
</dbReference>
<feature type="compositionally biased region" description="Basic residues" evidence="14">
    <location>
        <begin position="159"/>
        <end position="170"/>
    </location>
</feature>
<dbReference type="Pfam" id="PF02373">
    <property type="entry name" value="JmjC"/>
    <property type="match status" value="1"/>
</dbReference>